<dbReference type="AlphaFoldDB" id="A0A3M7TAW5"/>
<sequence length="109" mass="12579">MVYMLFSIDFLTECYHSHFPSTQDDPSQYLSTEFEQSQIFNLHLSVKSVQSRFSEVLQSSSELHDNYYKDNDKDNGLTEEQNDPFQNSSEPSVLLQSHIPSTEAIGQLH</sequence>
<proteinExistence type="predicted"/>
<feature type="compositionally biased region" description="Basic and acidic residues" evidence="1">
    <location>
        <begin position="64"/>
        <end position="76"/>
    </location>
</feature>
<evidence type="ECO:0000313" key="2">
    <source>
        <dbReference type="EMBL" id="RNA45077.1"/>
    </source>
</evidence>
<keyword evidence="3" id="KW-1185">Reference proteome</keyword>
<dbReference type="Proteomes" id="UP000276133">
    <property type="component" value="Unassembled WGS sequence"/>
</dbReference>
<dbReference type="EMBL" id="REGN01000032">
    <property type="protein sequence ID" value="RNA45077.1"/>
    <property type="molecule type" value="Genomic_DNA"/>
</dbReference>
<evidence type="ECO:0000256" key="1">
    <source>
        <dbReference type="SAM" id="MobiDB-lite"/>
    </source>
</evidence>
<protein>
    <submittedName>
        <fullName evidence="2">Uncharacterized protein</fullName>
    </submittedName>
</protein>
<evidence type="ECO:0000313" key="3">
    <source>
        <dbReference type="Proteomes" id="UP000276133"/>
    </source>
</evidence>
<feature type="compositionally biased region" description="Polar residues" evidence="1">
    <location>
        <begin position="83"/>
        <end position="100"/>
    </location>
</feature>
<gene>
    <name evidence="2" type="ORF">BpHYR1_025236</name>
</gene>
<accession>A0A3M7TAW5</accession>
<organism evidence="2 3">
    <name type="scientific">Brachionus plicatilis</name>
    <name type="common">Marine rotifer</name>
    <name type="synonym">Brachionus muelleri</name>
    <dbReference type="NCBI Taxonomy" id="10195"/>
    <lineage>
        <taxon>Eukaryota</taxon>
        <taxon>Metazoa</taxon>
        <taxon>Spiralia</taxon>
        <taxon>Gnathifera</taxon>
        <taxon>Rotifera</taxon>
        <taxon>Eurotatoria</taxon>
        <taxon>Monogononta</taxon>
        <taxon>Pseudotrocha</taxon>
        <taxon>Ploima</taxon>
        <taxon>Brachionidae</taxon>
        <taxon>Brachionus</taxon>
    </lineage>
</organism>
<name>A0A3M7TAW5_BRAPC</name>
<reference evidence="2 3" key="1">
    <citation type="journal article" date="2018" name="Sci. Rep.">
        <title>Genomic signatures of local adaptation to the degree of environmental predictability in rotifers.</title>
        <authorList>
            <person name="Franch-Gras L."/>
            <person name="Hahn C."/>
            <person name="Garcia-Roger E.M."/>
            <person name="Carmona M.J."/>
            <person name="Serra M."/>
            <person name="Gomez A."/>
        </authorList>
    </citation>
    <scope>NUCLEOTIDE SEQUENCE [LARGE SCALE GENOMIC DNA]</scope>
    <source>
        <strain evidence="2">HYR1</strain>
    </source>
</reference>
<comment type="caution">
    <text evidence="2">The sequence shown here is derived from an EMBL/GenBank/DDBJ whole genome shotgun (WGS) entry which is preliminary data.</text>
</comment>
<feature type="region of interest" description="Disordered" evidence="1">
    <location>
        <begin position="64"/>
        <end position="109"/>
    </location>
</feature>